<keyword evidence="2 5" id="KW-0812">Transmembrane</keyword>
<evidence type="ECO:0000313" key="7">
    <source>
        <dbReference type="Proteomes" id="UP001254759"/>
    </source>
</evidence>
<reference evidence="6 7" key="1">
    <citation type="submission" date="2023-07" db="EMBL/GenBank/DDBJ databases">
        <title>Sorghum-associated microbial communities from plants grown in Nebraska, USA.</title>
        <authorList>
            <person name="Schachtman D."/>
        </authorList>
    </citation>
    <scope>NUCLEOTIDE SEQUENCE [LARGE SCALE GENOMIC DNA]</scope>
    <source>
        <strain evidence="6 7">BE107</strain>
    </source>
</reference>
<protein>
    <submittedName>
        <fullName evidence="6">Oxidoreductase</fullName>
    </submittedName>
</protein>
<evidence type="ECO:0000256" key="5">
    <source>
        <dbReference type="SAM" id="Phobius"/>
    </source>
</evidence>
<gene>
    <name evidence="6" type="ORF">J2W94_003347</name>
</gene>
<keyword evidence="7" id="KW-1185">Reference proteome</keyword>
<evidence type="ECO:0000256" key="3">
    <source>
        <dbReference type="ARBA" id="ARBA00022989"/>
    </source>
</evidence>
<dbReference type="Pfam" id="PF07681">
    <property type="entry name" value="DoxX"/>
    <property type="match status" value="1"/>
</dbReference>
<name>A0ABU1RWA1_9GAMM</name>
<feature type="transmembrane region" description="Helical" evidence="5">
    <location>
        <begin position="72"/>
        <end position="92"/>
    </location>
</feature>
<evidence type="ECO:0000313" key="6">
    <source>
        <dbReference type="EMBL" id="MDR6843040.1"/>
    </source>
</evidence>
<evidence type="ECO:0000256" key="2">
    <source>
        <dbReference type="ARBA" id="ARBA00022692"/>
    </source>
</evidence>
<evidence type="ECO:0000256" key="1">
    <source>
        <dbReference type="ARBA" id="ARBA00004141"/>
    </source>
</evidence>
<feature type="transmembrane region" description="Helical" evidence="5">
    <location>
        <begin position="12"/>
        <end position="35"/>
    </location>
</feature>
<proteinExistence type="predicted"/>
<sequence length="125" mass="13008">MPAESQTILWFIGRLLLGGLFVVGGIHHFFILPGITQALAARGVPAAKLVLLSGSVFQILAGLALICGFYPAWAALGLVAFTAAASVLLVNFWDMEGPARANAITTWQSNLAIIGGLLVAAAYSL</sequence>
<keyword evidence="4 5" id="KW-0472">Membrane</keyword>
<dbReference type="Proteomes" id="UP001254759">
    <property type="component" value="Unassembled WGS sequence"/>
</dbReference>
<feature type="transmembrane region" description="Helical" evidence="5">
    <location>
        <begin position="47"/>
        <end position="66"/>
    </location>
</feature>
<dbReference type="EMBL" id="JAVDTT010000005">
    <property type="protein sequence ID" value="MDR6843040.1"/>
    <property type="molecule type" value="Genomic_DNA"/>
</dbReference>
<comment type="caution">
    <text evidence="6">The sequence shown here is derived from an EMBL/GenBank/DDBJ whole genome shotgun (WGS) entry which is preliminary data.</text>
</comment>
<accession>A0ABU1RWA1</accession>
<comment type="subcellular location">
    <subcellularLocation>
        <location evidence="1">Membrane</location>
        <topology evidence="1">Multi-pass membrane protein</topology>
    </subcellularLocation>
</comment>
<dbReference type="RefSeq" id="WP_310095851.1">
    <property type="nucleotide sequence ID" value="NZ_JAVDTT010000005.1"/>
</dbReference>
<feature type="transmembrane region" description="Helical" evidence="5">
    <location>
        <begin position="104"/>
        <end position="123"/>
    </location>
</feature>
<keyword evidence="3 5" id="KW-1133">Transmembrane helix</keyword>
<dbReference type="InterPro" id="IPR032808">
    <property type="entry name" value="DoxX"/>
</dbReference>
<organism evidence="6 7">
    <name type="scientific">Pseudoxanthomonas sacheonensis</name>
    <dbReference type="NCBI Taxonomy" id="443615"/>
    <lineage>
        <taxon>Bacteria</taxon>
        <taxon>Pseudomonadati</taxon>
        <taxon>Pseudomonadota</taxon>
        <taxon>Gammaproteobacteria</taxon>
        <taxon>Lysobacterales</taxon>
        <taxon>Lysobacteraceae</taxon>
        <taxon>Pseudoxanthomonas</taxon>
    </lineage>
</organism>
<evidence type="ECO:0000256" key="4">
    <source>
        <dbReference type="ARBA" id="ARBA00023136"/>
    </source>
</evidence>